<protein>
    <submittedName>
        <fullName evidence="1">Uncharacterized protein</fullName>
    </submittedName>
</protein>
<gene>
    <name evidence="1" type="ORF">NCTC11470_01255</name>
</gene>
<dbReference type="Proteomes" id="UP000254835">
    <property type="component" value="Unassembled WGS sequence"/>
</dbReference>
<dbReference type="AlphaFoldDB" id="A0A380PRP6"/>
<organism evidence="1 2">
    <name type="scientific">Yersinia frederiksenii</name>
    <dbReference type="NCBI Taxonomy" id="29484"/>
    <lineage>
        <taxon>Bacteria</taxon>
        <taxon>Pseudomonadati</taxon>
        <taxon>Pseudomonadota</taxon>
        <taxon>Gammaproteobacteria</taxon>
        <taxon>Enterobacterales</taxon>
        <taxon>Yersiniaceae</taxon>
        <taxon>Yersinia</taxon>
    </lineage>
</organism>
<evidence type="ECO:0000313" key="2">
    <source>
        <dbReference type="Proteomes" id="UP000254835"/>
    </source>
</evidence>
<accession>A0A380PRP6</accession>
<dbReference type="EMBL" id="UHJA01000001">
    <property type="protein sequence ID" value="SUP76228.1"/>
    <property type="molecule type" value="Genomic_DNA"/>
</dbReference>
<proteinExistence type="predicted"/>
<reference evidence="1 2" key="1">
    <citation type="submission" date="2018-06" db="EMBL/GenBank/DDBJ databases">
        <authorList>
            <consortium name="Pathogen Informatics"/>
            <person name="Doyle S."/>
        </authorList>
    </citation>
    <scope>NUCLEOTIDE SEQUENCE [LARGE SCALE GENOMIC DNA]</scope>
    <source>
        <strain evidence="1 2">NCTC11470</strain>
    </source>
</reference>
<sequence length="60" mass="6765">MSLLSLETYWVCLMIVGKTDGLNVRKDKMPNNLPTDSYQLVINISHKISMTIVGGFFTDD</sequence>
<name>A0A380PRP6_YERFR</name>
<evidence type="ECO:0000313" key="1">
    <source>
        <dbReference type="EMBL" id="SUP76228.1"/>
    </source>
</evidence>